<dbReference type="Proteomes" id="UP001062263">
    <property type="component" value="Chromosome"/>
</dbReference>
<sequence>MGRECAAHVRTTQAIEENMSLFDRSMVPGHLDKVLEELEGLDDRDGQGNAAPEIRRYKLQTYFRLFRMITESVDASYLPGRYRILTGKGEEKAPEKAPRPVPAKVGSAYLYDYIQSGLRVLRFQTRVAVMDYIRSAYSGKPSLEEREELLALAEGVEKEFFTFLQNWTQTDVNWMPDKDFNCLDKPAPEEKLREMISCLQYMHFLEYARDPLFLEEDVAFSNIDPPPPVGKDGMAFSGQAPDSLQEPESRRQYLIASRENIRKSRGADLKKKMQDKLTDAYWNVFTRIESVEFMDQASRRALLHTAEMLGMNDDFRDNLRDVCARKDINEAIDRFSQTKDRKDMQAADALIEAFQQCRKVLWGNESSTFFQLKRWLRLNHIVATETSWPDGERIRRDLEEKMMENIRCTCGDSRFYLQEARWWLAAYGLKPRASYIHDECQRILEMEKKRIEDSLLLLDENFSREGLEKADRLIESLLHHDYQRHKNIPGILDFKTASWLRLLFILEKRLDPSHERREEVNLVFKIPEEGRKEEYDEDAQELLYGLHAEIFSDLSYKVESEYEKSRETQQKFLKLAEGMGAEPEFLMYFKHRFDGRNLHEDLDQLREKGKGSPERIAAAIDEWAEHQKIYCSSPYGCLVEKLGLQFSLLKAMHKSGNSGKEGFGSSFQAAVMEAVSTSIADNQEGFLAWRYILERSEGSPLETAIAALFQQRLDKKEELFHEKLVAFEKEGQMGDLHTACVSLDDITRDWELGKELPVDRRRKTETYLSLLRVASRFRPQELVDMQRKPVSQWGGRWNDELPPLRRMELELDVIRDRVRTDFFSHIRYGYGKGPEDAEEIRQLVRNAGMSGQFLQEVEERLAEKE</sequence>
<gene>
    <name evidence="1" type="ORF">Abiwalacus_07950</name>
</gene>
<name>A0ABN6QFC3_9BACT</name>
<keyword evidence="2" id="KW-1185">Reference proteome</keyword>
<organism evidence="1 2">
    <name type="scientific">Akkermansia biwaensis</name>
    <dbReference type="NCBI Taxonomy" id="2946555"/>
    <lineage>
        <taxon>Bacteria</taxon>
        <taxon>Pseudomonadati</taxon>
        <taxon>Verrucomicrobiota</taxon>
        <taxon>Verrucomicrobiia</taxon>
        <taxon>Verrucomicrobiales</taxon>
        <taxon>Akkermansiaceae</taxon>
        <taxon>Akkermansia</taxon>
    </lineage>
</organism>
<accession>A0ABN6QFC3</accession>
<dbReference type="EMBL" id="AP025943">
    <property type="protein sequence ID" value="BDL43221.1"/>
    <property type="molecule type" value="Genomic_DNA"/>
</dbReference>
<reference evidence="1" key="1">
    <citation type="submission" date="2022-06" db="EMBL/GenBank/DDBJ databases">
        <title>Akkermansia biwalacus sp. nov., an anaerobic mucin-degrading bacterium isolated from human intestine.</title>
        <authorList>
            <person name="Kobayashi Y."/>
            <person name="Inoue S."/>
            <person name="Kawahara T."/>
            <person name="Kohda N."/>
        </authorList>
    </citation>
    <scope>NUCLEOTIDE SEQUENCE</scope>
    <source>
        <strain evidence="1">WON2089</strain>
    </source>
</reference>
<evidence type="ECO:0000313" key="2">
    <source>
        <dbReference type="Proteomes" id="UP001062263"/>
    </source>
</evidence>
<evidence type="ECO:0000313" key="1">
    <source>
        <dbReference type="EMBL" id="BDL43221.1"/>
    </source>
</evidence>
<protein>
    <submittedName>
        <fullName evidence="1">Uncharacterized protein</fullName>
    </submittedName>
</protein>
<proteinExistence type="predicted"/>